<evidence type="ECO:0000313" key="3">
    <source>
        <dbReference type="Proteomes" id="UP000265581"/>
    </source>
</evidence>
<dbReference type="PROSITE" id="PS51257">
    <property type="entry name" value="PROKAR_LIPOPROTEIN"/>
    <property type="match status" value="1"/>
</dbReference>
<feature type="chain" id="PRO_5039296740" description="Lipoprotein" evidence="1">
    <location>
        <begin position="25"/>
        <end position="148"/>
    </location>
</feature>
<dbReference type="Proteomes" id="UP000265581">
    <property type="component" value="Unassembled WGS sequence"/>
</dbReference>
<evidence type="ECO:0000313" key="2">
    <source>
        <dbReference type="EMBL" id="REK70025.1"/>
    </source>
</evidence>
<comment type="caution">
    <text evidence="2">The sequence shown here is derived from an EMBL/GenBank/DDBJ whole genome shotgun (WGS) entry which is preliminary data.</text>
</comment>
<feature type="signal peptide" evidence="1">
    <location>
        <begin position="1"/>
        <end position="24"/>
    </location>
</feature>
<protein>
    <recommendedName>
        <fullName evidence="4">Lipoprotein</fullName>
    </recommendedName>
</protein>
<dbReference type="RefSeq" id="WP_119704623.1">
    <property type="nucleotide sequence ID" value="NZ_JBHSOI010000002.1"/>
</dbReference>
<sequence>MNRHRTTKTAAALATTLLAAAVLSGCGGDSAYCAAVKDNQRALNSFGSAATDVAFAKEARAVRRIAATHPEKIGRDWTTIDTAMRGVQKAQKKAGITFDGLNDPEKRAEADDADVEAIQKAYARFNDTAKQRKAVVEDVQKTCDVTLK</sequence>
<proteinExistence type="predicted"/>
<name>A0A371P287_9ACTN</name>
<organism evidence="2 3">
    <name type="scientific">Aeromicrobium endophyticum</name>
    <dbReference type="NCBI Taxonomy" id="2292704"/>
    <lineage>
        <taxon>Bacteria</taxon>
        <taxon>Bacillati</taxon>
        <taxon>Actinomycetota</taxon>
        <taxon>Actinomycetes</taxon>
        <taxon>Propionibacteriales</taxon>
        <taxon>Nocardioidaceae</taxon>
        <taxon>Aeromicrobium</taxon>
    </lineage>
</organism>
<dbReference type="EMBL" id="QUBR01000002">
    <property type="protein sequence ID" value="REK70025.1"/>
    <property type="molecule type" value="Genomic_DNA"/>
</dbReference>
<evidence type="ECO:0000256" key="1">
    <source>
        <dbReference type="SAM" id="SignalP"/>
    </source>
</evidence>
<accession>A0A371P287</accession>
<evidence type="ECO:0008006" key="4">
    <source>
        <dbReference type="Google" id="ProtNLM"/>
    </source>
</evidence>
<gene>
    <name evidence="2" type="ORF">DX116_12645</name>
</gene>
<dbReference type="OrthoDB" id="3748325at2"/>
<keyword evidence="1" id="KW-0732">Signal</keyword>
<dbReference type="AlphaFoldDB" id="A0A371P287"/>
<keyword evidence="3" id="KW-1185">Reference proteome</keyword>
<reference evidence="2 3" key="1">
    <citation type="submission" date="2018-08" db="EMBL/GenBank/DDBJ databases">
        <title>Aeromicrobium sp. M2KJ-4, whole genome shotgun sequence.</title>
        <authorList>
            <person name="Tuo L."/>
        </authorList>
    </citation>
    <scope>NUCLEOTIDE SEQUENCE [LARGE SCALE GENOMIC DNA]</scope>
    <source>
        <strain evidence="2 3">M2KJ-4</strain>
    </source>
</reference>